<proteinExistence type="predicted"/>
<dbReference type="GO" id="GO:0005829">
    <property type="term" value="C:cytosol"/>
    <property type="evidence" value="ECO:0007669"/>
    <property type="project" value="TreeGrafter"/>
</dbReference>
<dbReference type="PANTHER" id="PTHR45774">
    <property type="entry name" value="BTB/POZ DOMAIN-CONTAINING"/>
    <property type="match status" value="1"/>
</dbReference>
<organism evidence="4 5">
    <name type="scientific">Clunio marinus</name>
    <dbReference type="NCBI Taxonomy" id="568069"/>
    <lineage>
        <taxon>Eukaryota</taxon>
        <taxon>Metazoa</taxon>
        <taxon>Ecdysozoa</taxon>
        <taxon>Arthropoda</taxon>
        <taxon>Hexapoda</taxon>
        <taxon>Insecta</taxon>
        <taxon>Pterygota</taxon>
        <taxon>Neoptera</taxon>
        <taxon>Endopterygota</taxon>
        <taxon>Diptera</taxon>
        <taxon>Nematocera</taxon>
        <taxon>Chironomoidea</taxon>
        <taxon>Chironomidae</taxon>
        <taxon>Clunio</taxon>
    </lineage>
</organism>
<sequence length="360" mass="41644">MGKPFNDPENPDSQKQTPSAPPLTDLVNDTSYIDFIILGNKENYSVRADRLSILNSNTELSRLVKAEKFTINQSNVNVSNFEALIRFIETKFIRFNDDIKNTLNILELASTFQCHDLEIACVKELDMKLSVENVIDIFKVLRYYNTKTVLTIRTAPKPSGAEEYLNAMFYNTLQFIDQNAVDVLSQTEMLTLRFEEFEIIIKRDALQIPSETIIFNLLADWSSKECERKIIEPSEENRRRVLGGLIYSPRFLLLSYEDFQKCRDRVSLLDPVEIQLIEDFFNKKKASNLTEEQIVMLQNFKKSRPSFPGMPIHLSNRSNPKNYPKKMRKHAQKLAEEGMERSRCDSCLVTCASIFACIFE</sequence>
<gene>
    <name evidence="4" type="ORF">CLUMA_CG010725</name>
</gene>
<dbReference type="Pfam" id="PF00651">
    <property type="entry name" value="BTB"/>
    <property type="match status" value="1"/>
</dbReference>
<keyword evidence="5" id="KW-1185">Reference proteome</keyword>
<dbReference type="OrthoDB" id="7779334at2759"/>
<evidence type="ECO:0000313" key="4">
    <source>
        <dbReference type="EMBL" id="CRK97332.1"/>
    </source>
</evidence>
<reference evidence="4 5" key="1">
    <citation type="submission" date="2015-04" db="EMBL/GenBank/DDBJ databases">
        <authorList>
            <person name="Syromyatnikov M.Y."/>
            <person name="Popov V.N."/>
        </authorList>
    </citation>
    <scope>NUCLEOTIDE SEQUENCE [LARGE SCALE GENOMIC DNA]</scope>
</reference>
<feature type="region of interest" description="Disordered" evidence="1">
    <location>
        <begin position="1"/>
        <end position="24"/>
    </location>
</feature>
<protein>
    <submittedName>
        <fullName evidence="4">CLUMA_CG010725, isoform A</fullName>
    </submittedName>
</protein>
<evidence type="ECO:0000259" key="2">
    <source>
        <dbReference type="Pfam" id="PF00651"/>
    </source>
</evidence>
<accession>A0A1J1ICQ1</accession>
<evidence type="ECO:0000259" key="3">
    <source>
        <dbReference type="Pfam" id="PF07707"/>
    </source>
</evidence>
<dbReference type="GO" id="GO:0022008">
    <property type="term" value="P:neurogenesis"/>
    <property type="evidence" value="ECO:0007669"/>
    <property type="project" value="TreeGrafter"/>
</dbReference>
<dbReference type="InterPro" id="IPR000210">
    <property type="entry name" value="BTB/POZ_dom"/>
</dbReference>
<name>A0A1J1ICQ1_9DIPT</name>
<dbReference type="InterPro" id="IPR011705">
    <property type="entry name" value="BACK"/>
</dbReference>
<dbReference type="Gene3D" id="3.30.710.10">
    <property type="entry name" value="Potassium Channel Kv1.1, Chain A"/>
    <property type="match status" value="1"/>
</dbReference>
<evidence type="ECO:0000256" key="1">
    <source>
        <dbReference type="SAM" id="MobiDB-lite"/>
    </source>
</evidence>
<dbReference type="InterPro" id="IPR011333">
    <property type="entry name" value="SKP1/BTB/POZ_sf"/>
</dbReference>
<feature type="domain" description="BACK" evidence="3">
    <location>
        <begin position="170"/>
        <end position="228"/>
    </location>
</feature>
<dbReference type="Proteomes" id="UP000183832">
    <property type="component" value="Unassembled WGS sequence"/>
</dbReference>
<dbReference type="PANTHER" id="PTHR45774:SF4">
    <property type="entry name" value="AXUNDEAD, ISOFORM F"/>
    <property type="match status" value="1"/>
</dbReference>
<dbReference type="AlphaFoldDB" id="A0A1J1ICQ1"/>
<dbReference type="EMBL" id="CVRI01000047">
    <property type="protein sequence ID" value="CRK97332.1"/>
    <property type="molecule type" value="Genomic_DNA"/>
</dbReference>
<feature type="domain" description="BTB" evidence="2">
    <location>
        <begin position="64"/>
        <end position="126"/>
    </location>
</feature>
<dbReference type="Gene3D" id="1.25.40.420">
    <property type="match status" value="1"/>
</dbReference>
<dbReference type="Pfam" id="PF07707">
    <property type="entry name" value="BACK"/>
    <property type="match status" value="1"/>
</dbReference>
<dbReference type="STRING" id="568069.A0A1J1ICQ1"/>
<dbReference type="SUPFAM" id="SSF54695">
    <property type="entry name" value="POZ domain"/>
    <property type="match status" value="1"/>
</dbReference>
<evidence type="ECO:0000313" key="5">
    <source>
        <dbReference type="Proteomes" id="UP000183832"/>
    </source>
</evidence>